<keyword evidence="6" id="KW-0812">Transmembrane</keyword>
<evidence type="ECO:0000256" key="6">
    <source>
        <dbReference type="SAM" id="Phobius"/>
    </source>
</evidence>
<keyword evidence="9" id="KW-1185">Reference proteome</keyword>
<keyword evidence="5" id="KW-0503">Monooxygenase</keyword>
<evidence type="ECO:0000313" key="8">
    <source>
        <dbReference type="EMBL" id="KAK8149264.1"/>
    </source>
</evidence>
<evidence type="ECO:0000256" key="3">
    <source>
        <dbReference type="ARBA" id="ARBA00022827"/>
    </source>
</evidence>
<evidence type="ECO:0000256" key="4">
    <source>
        <dbReference type="ARBA" id="ARBA00023002"/>
    </source>
</evidence>
<keyword evidence="6" id="KW-0472">Membrane</keyword>
<feature type="domain" description="FAD-binding" evidence="7">
    <location>
        <begin position="13"/>
        <end position="354"/>
    </location>
</feature>
<keyword evidence="4" id="KW-0560">Oxidoreductase</keyword>
<accession>A0AAW0S3R8</accession>
<dbReference type="InterPro" id="IPR036188">
    <property type="entry name" value="FAD/NAD-bd_sf"/>
</dbReference>
<feature type="transmembrane region" description="Helical" evidence="6">
    <location>
        <begin position="12"/>
        <end position="32"/>
    </location>
</feature>
<dbReference type="PANTHER" id="PTHR13789:SF306">
    <property type="entry name" value="HYDROXYLASE, PUTATIVE-RELATED"/>
    <property type="match status" value="1"/>
</dbReference>
<evidence type="ECO:0000256" key="1">
    <source>
        <dbReference type="ARBA" id="ARBA00007992"/>
    </source>
</evidence>
<dbReference type="InterPro" id="IPR050493">
    <property type="entry name" value="FAD-dep_Monooxygenase_BioMet"/>
</dbReference>
<dbReference type="InterPro" id="IPR002938">
    <property type="entry name" value="FAD-bd"/>
</dbReference>
<comment type="similarity">
    <text evidence="1">Belongs to the paxM FAD-dependent monooxygenase family.</text>
</comment>
<dbReference type="Gene3D" id="3.50.50.60">
    <property type="entry name" value="FAD/NAD(P)-binding domain"/>
    <property type="match status" value="1"/>
</dbReference>
<dbReference type="GO" id="GO:0071949">
    <property type="term" value="F:FAD binding"/>
    <property type="evidence" value="ECO:0007669"/>
    <property type="project" value="InterPro"/>
</dbReference>
<dbReference type="GO" id="GO:0004497">
    <property type="term" value="F:monooxygenase activity"/>
    <property type="evidence" value="ECO:0007669"/>
    <property type="project" value="UniProtKB-KW"/>
</dbReference>
<dbReference type="Proteomes" id="UP001397290">
    <property type="component" value="Unassembled WGS sequence"/>
</dbReference>
<keyword evidence="2" id="KW-0285">Flavoprotein</keyword>
<dbReference type="EMBL" id="JAAHCF010000055">
    <property type="protein sequence ID" value="KAK8149264.1"/>
    <property type="molecule type" value="Genomic_DNA"/>
</dbReference>
<keyword evidence="6" id="KW-1133">Transmembrane helix</keyword>
<dbReference type="SUPFAM" id="SSF51905">
    <property type="entry name" value="FAD/NAD(P)-binding domain"/>
    <property type="match status" value="1"/>
</dbReference>
<evidence type="ECO:0000256" key="5">
    <source>
        <dbReference type="ARBA" id="ARBA00023033"/>
    </source>
</evidence>
<protein>
    <recommendedName>
        <fullName evidence="7">FAD-binding domain-containing protein</fullName>
    </recommendedName>
</protein>
<proteinExistence type="inferred from homology"/>
<dbReference type="PRINTS" id="PR00420">
    <property type="entry name" value="RNGMNOXGNASE"/>
</dbReference>
<keyword evidence="3" id="KW-0274">FAD</keyword>
<dbReference type="PANTHER" id="PTHR13789">
    <property type="entry name" value="MONOOXYGENASE"/>
    <property type="match status" value="1"/>
</dbReference>
<evidence type="ECO:0000313" key="9">
    <source>
        <dbReference type="Proteomes" id="UP001397290"/>
    </source>
</evidence>
<gene>
    <name evidence="8" type="ORF">G3M48_007657</name>
</gene>
<organism evidence="8 9">
    <name type="scientific">Beauveria asiatica</name>
    <dbReference type="NCBI Taxonomy" id="1069075"/>
    <lineage>
        <taxon>Eukaryota</taxon>
        <taxon>Fungi</taxon>
        <taxon>Dikarya</taxon>
        <taxon>Ascomycota</taxon>
        <taxon>Pezizomycotina</taxon>
        <taxon>Sordariomycetes</taxon>
        <taxon>Hypocreomycetidae</taxon>
        <taxon>Hypocreales</taxon>
        <taxon>Cordycipitaceae</taxon>
        <taxon>Beauveria</taxon>
    </lineage>
</organism>
<dbReference type="Pfam" id="PF01494">
    <property type="entry name" value="FAD_binding_3"/>
    <property type="match status" value="1"/>
</dbReference>
<evidence type="ECO:0000256" key="2">
    <source>
        <dbReference type="ARBA" id="ARBA00022630"/>
    </source>
</evidence>
<evidence type="ECO:0000259" key="7">
    <source>
        <dbReference type="Pfam" id="PF01494"/>
    </source>
</evidence>
<name>A0AAW0S3R8_9HYPO</name>
<comment type="caution">
    <text evidence="8">The sequence shown here is derived from an EMBL/GenBank/DDBJ whole genome shotgun (WGS) entry which is preliminary data.</text>
</comment>
<reference evidence="8 9" key="1">
    <citation type="submission" date="2020-02" db="EMBL/GenBank/DDBJ databases">
        <title>Comparative genomics of the hypocrealean fungal genus Beauvera.</title>
        <authorList>
            <person name="Showalter D.N."/>
            <person name="Bushley K.E."/>
            <person name="Rehner S.A."/>
        </authorList>
    </citation>
    <scope>NUCLEOTIDE SEQUENCE [LARGE SCALE GENOMIC DNA]</scope>
    <source>
        <strain evidence="8 9">ARSEF4384</strain>
    </source>
</reference>
<dbReference type="AlphaFoldDB" id="A0AAW0S3R8"/>
<sequence>MSTDQIPLGLGLDMAIVGAGIAGLSTAIALLLQDGANHRVTVLEKYANCQPTFSGPIQIHTNGTRVLKGYGVSEAIEACLPELRSVNNIYRLSDGHLLYNLPTAVSQKNYKLPYVTDEAVSYEDNEYTLTRSRVWNINRSDLLGILLARAKELGALCRFSAGVADIDAEAARPLLTMEDGETISFDLVIACDGVRSKIRTKIMGNVDVVHPLAAYSVSVDREKLKEHDDLQFFLNTSGFWMGPKQTVVGMDLRSTCNLVFCTETDDGEEGVWDKPHDVEDVKRQFSNAEPRLHKLMSLASGACFIWQFSDLAELDTWTSRNGRVVLLGDAAHAMLPFAAQGAGSAIEDSACLAECITRSSSISKATAAFEAIRKPRTTYISKAGRLNMEFSHLPHGPEQEARDAALAKMREEEAKRAAPTPEAALTPRNLQDFEPPETAASLYTSIARSYVSGYDIIAHTNAYLNNLYTDGDI</sequence>